<dbReference type="PANTHER" id="PTHR40469:SF2">
    <property type="entry name" value="GALACTOSE-BINDING DOMAIN-LIKE SUPERFAMILY PROTEIN"/>
    <property type="match status" value="1"/>
</dbReference>
<comment type="caution">
    <text evidence="3">The sequence shown here is derived from an EMBL/GenBank/DDBJ whole genome shotgun (WGS) entry which is preliminary data.</text>
</comment>
<evidence type="ECO:0008006" key="5">
    <source>
        <dbReference type="Google" id="ProtNLM"/>
    </source>
</evidence>
<sequence>MSICKLTTYLLLLTGLFTGCSYSSKTSRRLLQEARNNGPFDVAVAPGVPLENGSWSRTMKGRIYWAKYLYDQGIVKNIMFSGGAVYTPYTEAVVMREYAIALGIPATHIFTEAKAEHSTENIYYGYRLAKTLGFNRIALASDPFQTKLLTRYVRKKVEPTVSIIPFVTDKLAALEPDMKDPVIDFTGKQVAGFTPINKRENFWKRWRGTRGKNIDTSAYSLLPDAANMAKNLKVVAFFTGNHDQAHISFVREANQYLARMAGLYHFQYDTTSNWNNLNLEYLSEYKVVLFLDTRPETSEQRAAFQQYMESGGAWMGFHFAGFALTPSAYPQNWDWYHNTFLGAGSYKGNTWRPTSAILQKSGNVLPVSAGLPDQFKTSPNEWYSWERDLTRDSAIRILYAIDSTSFPLGTGPKPHEIWHDGYYPVIWANKHYRMVYFNMGHNDIDYEHHTNQELSATFDNPEQNRVLMKILFSLSR</sequence>
<gene>
    <name evidence="3" type="ORF">FPE01S_02_03430</name>
</gene>
<dbReference type="PANTHER" id="PTHR40469">
    <property type="entry name" value="SECRETED GLYCOSYL HYDROLASE"/>
    <property type="match status" value="1"/>
</dbReference>
<reference evidence="3 4" key="1">
    <citation type="submission" date="2015-04" db="EMBL/GenBank/DDBJ databases">
        <title>Whole genome shotgun sequence of Flavihumibacter petaseus NBRC 106054.</title>
        <authorList>
            <person name="Miyazawa S."/>
            <person name="Hosoyama A."/>
            <person name="Hashimoto M."/>
            <person name="Noguchi M."/>
            <person name="Tsuchikane K."/>
            <person name="Ohji S."/>
            <person name="Yamazoe A."/>
            <person name="Ichikawa N."/>
            <person name="Kimura A."/>
            <person name="Fujita N."/>
        </authorList>
    </citation>
    <scope>NUCLEOTIDE SEQUENCE [LARGE SCALE GENOMIC DNA]</scope>
    <source>
        <strain evidence="3 4">NBRC 106054</strain>
    </source>
</reference>
<dbReference type="STRING" id="1220578.FPE01S_02_03430"/>
<dbReference type="EMBL" id="BBWV01000002">
    <property type="protein sequence ID" value="GAO43239.1"/>
    <property type="molecule type" value="Genomic_DNA"/>
</dbReference>
<keyword evidence="4" id="KW-1185">Reference proteome</keyword>
<dbReference type="Gene3D" id="3.40.50.620">
    <property type="entry name" value="HUPs"/>
    <property type="match status" value="1"/>
</dbReference>
<dbReference type="Pfam" id="PF02698">
    <property type="entry name" value="DUF218"/>
    <property type="match status" value="1"/>
</dbReference>
<dbReference type="InterPro" id="IPR014729">
    <property type="entry name" value="Rossmann-like_a/b/a_fold"/>
</dbReference>
<evidence type="ECO:0000313" key="3">
    <source>
        <dbReference type="EMBL" id="GAO43239.1"/>
    </source>
</evidence>
<dbReference type="RefSeq" id="WP_083990240.1">
    <property type="nucleotide sequence ID" value="NZ_BBWV01000002.1"/>
</dbReference>
<dbReference type="AlphaFoldDB" id="A0A0E9N062"/>
<proteinExistence type="predicted"/>
<dbReference type="Pfam" id="PF06283">
    <property type="entry name" value="ThuA"/>
    <property type="match status" value="1"/>
</dbReference>
<dbReference type="Gene3D" id="3.40.50.880">
    <property type="match status" value="1"/>
</dbReference>
<dbReference type="Proteomes" id="UP000033121">
    <property type="component" value="Unassembled WGS sequence"/>
</dbReference>
<dbReference type="PROSITE" id="PS51257">
    <property type="entry name" value="PROKAR_LIPOPROTEIN"/>
    <property type="match status" value="1"/>
</dbReference>
<dbReference type="CDD" id="cd06259">
    <property type="entry name" value="YdcF-like"/>
    <property type="match status" value="1"/>
</dbReference>
<dbReference type="InterPro" id="IPR029010">
    <property type="entry name" value="ThuA-like"/>
</dbReference>
<organism evidence="3 4">
    <name type="scientific">Flavihumibacter petaseus NBRC 106054</name>
    <dbReference type="NCBI Taxonomy" id="1220578"/>
    <lineage>
        <taxon>Bacteria</taxon>
        <taxon>Pseudomonadati</taxon>
        <taxon>Bacteroidota</taxon>
        <taxon>Chitinophagia</taxon>
        <taxon>Chitinophagales</taxon>
        <taxon>Chitinophagaceae</taxon>
        <taxon>Flavihumibacter</taxon>
    </lineage>
</organism>
<accession>A0A0E9N062</accession>
<feature type="domain" description="DUF218" evidence="1">
    <location>
        <begin position="57"/>
        <end position="173"/>
    </location>
</feature>
<dbReference type="InterPro" id="IPR029062">
    <property type="entry name" value="Class_I_gatase-like"/>
</dbReference>
<protein>
    <recommendedName>
        <fullName evidence="5">DUF218 domain-containing protein</fullName>
    </recommendedName>
</protein>
<feature type="domain" description="ThuA-like" evidence="2">
    <location>
        <begin position="235"/>
        <end position="453"/>
    </location>
</feature>
<dbReference type="SUPFAM" id="SSF52317">
    <property type="entry name" value="Class I glutamine amidotransferase-like"/>
    <property type="match status" value="1"/>
</dbReference>
<dbReference type="OrthoDB" id="3296611at2"/>
<dbReference type="InterPro" id="IPR003848">
    <property type="entry name" value="DUF218"/>
</dbReference>
<evidence type="ECO:0000259" key="1">
    <source>
        <dbReference type="Pfam" id="PF02698"/>
    </source>
</evidence>
<evidence type="ECO:0000259" key="2">
    <source>
        <dbReference type="Pfam" id="PF06283"/>
    </source>
</evidence>
<evidence type="ECO:0000313" key="4">
    <source>
        <dbReference type="Proteomes" id="UP000033121"/>
    </source>
</evidence>
<name>A0A0E9N062_9BACT</name>